<evidence type="ECO:0000256" key="2">
    <source>
        <dbReference type="ARBA" id="ARBA00023125"/>
    </source>
</evidence>
<evidence type="ECO:0000256" key="4">
    <source>
        <dbReference type="ARBA" id="ARBA00023242"/>
    </source>
</evidence>
<keyword evidence="3" id="KW-0804">Transcription</keyword>
<gene>
    <name evidence="6" type="ORF">F511_47455</name>
</gene>
<protein>
    <recommendedName>
        <fullName evidence="5">NAC domain-containing protein</fullName>
    </recommendedName>
</protein>
<dbReference type="Proteomes" id="UP000250235">
    <property type="component" value="Unassembled WGS sequence"/>
</dbReference>
<evidence type="ECO:0000256" key="1">
    <source>
        <dbReference type="ARBA" id="ARBA00023015"/>
    </source>
</evidence>
<reference evidence="6 7" key="1">
    <citation type="journal article" date="2015" name="Proc. Natl. Acad. Sci. U.S.A.">
        <title>The resurrection genome of Boea hygrometrica: A blueprint for survival of dehydration.</title>
        <authorList>
            <person name="Xiao L."/>
            <person name="Yang G."/>
            <person name="Zhang L."/>
            <person name="Yang X."/>
            <person name="Zhao S."/>
            <person name="Ji Z."/>
            <person name="Zhou Q."/>
            <person name="Hu M."/>
            <person name="Wang Y."/>
            <person name="Chen M."/>
            <person name="Xu Y."/>
            <person name="Jin H."/>
            <person name="Xiao X."/>
            <person name="Hu G."/>
            <person name="Bao F."/>
            <person name="Hu Y."/>
            <person name="Wan P."/>
            <person name="Li L."/>
            <person name="Deng X."/>
            <person name="Kuang T."/>
            <person name="Xiang C."/>
            <person name="Zhu J.K."/>
            <person name="Oliver M.J."/>
            <person name="He Y."/>
        </authorList>
    </citation>
    <scope>NUCLEOTIDE SEQUENCE [LARGE SCALE GENOMIC DNA]</scope>
    <source>
        <strain evidence="7">cv. XS01</strain>
    </source>
</reference>
<keyword evidence="1" id="KW-0805">Transcription regulation</keyword>
<sequence length="116" mass="13798">MGETQDLNLPMGFRFNPTELELYDYLIPKLKGDPLPSNLIVNLDVYKYDPHQLPFGEFVYFCDCLCLIKFWISFSCWIYCLLVRRFVILPYGYGKFSSSCERWIRSASMLMDVKFY</sequence>
<feature type="domain" description="NAC" evidence="5">
    <location>
        <begin position="9"/>
        <end position="116"/>
    </location>
</feature>
<proteinExistence type="predicted"/>
<dbReference type="InterPro" id="IPR003441">
    <property type="entry name" value="NAC-dom"/>
</dbReference>
<evidence type="ECO:0000313" key="7">
    <source>
        <dbReference type="Proteomes" id="UP000250235"/>
    </source>
</evidence>
<dbReference type="AlphaFoldDB" id="A0A2Z6ZY79"/>
<dbReference type="GO" id="GO:0003677">
    <property type="term" value="F:DNA binding"/>
    <property type="evidence" value="ECO:0007669"/>
    <property type="project" value="UniProtKB-KW"/>
</dbReference>
<dbReference type="PROSITE" id="PS51005">
    <property type="entry name" value="NAC"/>
    <property type="match status" value="1"/>
</dbReference>
<dbReference type="GO" id="GO:0006355">
    <property type="term" value="P:regulation of DNA-templated transcription"/>
    <property type="evidence" value="ECO:0007669"/>
    <property type="project" value="InterPro"/>
</dbReference>
<name>A0A2Z6ZY79_9LAMI</name>
<dbReference type="SUPFAM" id="SSF101941">
    <property type="entry name" value="NAC domain"/>
    <property type="match status" value="1"/>
</dbReference>
<dbReference type="InterPro" id="IPR036093">
    <property type="entry name" value="NAC_dom_sf"/>
</dbReference>
<evidence type="ECO:0000313" key="6">
    <source>
        <dbReference type="EMBL" id="KZT75520.1"/>
    </source>
</evidence>
<keyword evidence="4" id="KW-0539">Nucleus</keyword>
<dbReference type="OrthoDB" id="895456at2759"/>
<accession>A0A2Z6ZY79</accession>
<keyword evidence="7" id="KW-1185">Reference proteome</keyword>
<organism evidence="6 7">
    <name type="scientific">Dorcoceras hygrometricum</name>
    <dbReference type="NCBI Taxonomy" id="472368"/>
    <lineage>
        <taxon>Eukaryota</taxon>
        <taxon>Viridiplantae</taxon>
        <taxon>Streptophyta</taxon>
        <taxon>Embryophyta</taxon>
        <taxon>Tracheophyta</taxon>
        <taxon>Spermatophyta</taxon>
        <taxon>Magnoliopsida</taxon>
        <taxon>eudicotyledons</taxon>
        <taxon>Gunneridae</taxon>
        <taxon>Pentapetalae</taxon>
        <taxon>asterids</taxon>
        <taxon>lamiids</taxon>
        <taxon>Lamiales</taxon>
        <taxon>Gesneriaceae</taxon>
        <taxon>Didymocarpoideae</taxon>
        <taxon>Trichosporeae</taxon>
        <taxon>Loxocarpinae</taxon>
        <taxon>Dorcoceras</taxon>
    </lineage>
</organism>
<evidence type="ECO:0000256" key="3">
    <source>
        <dbReference type="ARBA" id="ARBA00023163"/>
    </source>
</evidence>
<keyword evidence="2" id="KW-0238">DNA-binding</keyword>
<evidence type="ECO:0000259" key="5">
    <source>
        <dbReference type="PROSITE" id="PS51005"/>
    </source>
</evidence>
<dbReference type="Pfam" id="PF02365">
    <property type="entry name" value="NAM"/>
    <property type="match status" value="1"/>
</dbReference>
<dbReference type="EMBL" id="KV231804">
    <property type="protein sequence ID" value="KZT75520.1"/>
    <property type="molecule type" value="Genomic_DNA"/>
</dbReference>